<keyword evidence="1" id="KW-0812">Transmembrane</keyword>
<gene>
    <name evidence="2" type="ORF">H5410_051939</name>
</gene>
<evidence type="ECO:0000313" key="2">
    <source>
        <dbReference type="EMBL" id="KAG5581312.1"/>
    </source>
</evidence>
<accession>A0A9J5X2J8</accession>
<protein>
    <submittedName>
        <fullName evidence="2">Uncharacterized protein</fullName>
    </submittedName>
</protein>
<proteinExistence type="predicted"/>
<keyword evidence="1" id="KW-0472">Membrane</keyword>
<reference evidence="2 3" key="1">
    <citation type="submission" date="2020-09" db="EMBL/GenBank/DDBJ databases">
        <title>De no assembly of potato wild relative species, Solanum commersonii.</title>
        <authorList>
            <person name="Cho K."/>
        </authorList>
    </citation>
    <scope>NUCLEOTIDE SEQUENCE [LARGE SCALE GENOMIC DNA]</scope>
    <source>
        <strain evidence="2">LZ3.2</strain>
        <tissue evidence="2">Leaf</tissue>
    </source>
</reference>
<evidence type="ECO:0000256" key="1">
    <source>
        <dbReference type="SAM" id="Phobius"/>
    </source>
</evidence>
<evidence type="ECO:0000313" key="3">
    <source>
        <dbReference type="Proteomes" id="UP000824120"/>
    </source>
</evidence>
<comment type="caution">
    <text evidence="2">The sequence shown here is derived from an EMBL/GenBank/DDBJ whole genome shotgun (WGS) entry which is preliminary data.</text>
</comment>
<feature type="transmembrane region" description="Helical" evidence="1">
    <location>
        <begin position="234"/>
        <end position="256"/>
    </location>
</feature>
<dbReference type="Proteomes" id="UP000824120">
    <property type="component" value="Chromosome 10"/>
</dbReference>
<feature type="transmembrane region" description="Helical" evidence="1">
    <location>
        <begin position="200"/>
        <end position="222"/>
    </location>
</feature>
<keyword evidence="1" id="KW-1133">Transmembrane helix</keyword>
<sequence length="308" mass="35090">MQPYLNWEMFQVSFDHSNPSLGSTVHVFYRPNINHQYTSSLQAPPEDIPWYFVIGLFKVNEHHMQVSLPFSIFFYHSSYKMNGFSSRSSRHESKLILRDGHPSSHPHLHHSLPDLHTFFASTLPWTSPFHHQSPLWPPKLPLDTPKTFEATSLMQLAALFHMASASPLPLQSPILINFSPISRERAGVKPPHLILGRSDAIFFLLALLISRSITKSLCWVIWLVSGDKRFAGDYLAFAGVGCSPELLFVVLVLAGAKENRERGSPFAGPREVSGRRSFRLPDQRLRPVAGWFSRMLADRRWLVLRLSN</sequence>
<dbReference type="AlphaFoldDB" id="A0A9J5X2J8"/>
<name>A0A9J5X2J8_SOLCO</name>
<dbReference type="EMBL" id="JACXVP010000010">
    <property type="protein sequence ID" value="KAG5581312.1"/>
    <property type="molecule type" value="Genomic_DNA"/>
</dbReference>
<keyword evidence="3" id="KW-1185">Reference proteome</keyword>
<organism evidence="2 3">
    <name type="scientific">Solanum commersonii</name>
    <name type="common">Commerson's wild potato</name>
    <name type="synonym">Commerson's nightshade</name>
    <dbReference type="NCBI Taxonomy" id="4109"/>
    <lineage>
        <taxon>Eukaryota</taxon>
        <taxon>Viridiplantae</taxon>
        <taxon>Streptophyta</taxon>
        <taxon>Embryophyta</taxon>
        <taxon>Tracheophyta</taxon>
        <taxon>Spermatophyta</taxon>
        <taxon>Magnoliopsida</taxon>
        <taxon>eudicotyledons</taxon>
        <taxon>Gunneridae</taxon>
        <taxon>Pentapetalae</taxon>
        <taxon>asterids</taxon>
        <taxon>lamiids</taxon>
        <taxon>Solanales</taxon>
        <taxon>Solanaceae</taxon>
        <taxon>Solanoideae</taxon>
        <taxon>Solaneae</taxon>
        <taxon>Solanum</taxon>
    </lineage>
</organism>